<feature type="transmembrane region" description="Helical" evidence="8">
    <location>
        <begin position="220"/>
        <end position="249"/>
    </location>
</feature>
<evidence type="ECO:0000256" key="5">
    <source>
        <dbReference type="ARBA" id="ARBA00022692"/>
    </source>
</evidence>
<dbReference type="PANTHER" id="PTHR38438">
    <property type="entry name" value="RIBOFLAVIN TRANSPORTER RIBU"/>
    <property type="match status" value="1"/>
</dbReference>
<keyword evidence="5 8" id="KW-0812">Transmembrane</keyword>
<evidence type="ECO:0000256" key="2">
    <source>
        <dbReference type="ARBA" id="ARBA00005540"/>
    </source>
</evidence>
<comment type="caution">
    <text evidence="9">The sequence shown here is derived from an EMBL/GenBank/DDBJ whole genome shotgun (WGS) entry which is preliminary data.</text>
</comment>
<dbReference type="Gene3D" id="1.10.1760.20">
    <property type="match status" value="1"/>
</dbReference>
<organism evidence="9 10">
    <name type="scientific">Fusibacillus kribbianus</name>
    <dbReference type="NCBI Taxonomy" id="3044208"/>
    <lineage>
        <taxon>Bacteria</taxon>
        <taxon>Bacillati</taxon>
        <taxon>Bacillota</taxon>
        <taxon>Clostridia</taxon>
        <taxon>Lachnospirales</taxon>
        <taxon>Lachnospiraceae</taxon>
        <taxon>Fusibacillus</taxon>
    </lineage>
</organism>
<comment type="subcellular location">
    <subcellularLocation>
        <location evidence="1">Cell membrane</location>
        <topology evidence="1">Multi-pass membrane protein</topology>
    </subcellularLocation>
</comment>
<accession>A0AAP4BE71</accession>
<dbReference type="AlphaFoldDB" id="A0AAP4BE71"/>
<sequence length="272" mass="29053">MKREKLLTVKNLVIIAVLSAVAAVLMYLEFPLWFAPPFYELDFSEVPVLVGAFSMGPAAGFVIEALKIVLKLLLKGSSTMGVGDWANLLIGCALVIPASMIYAKNRTKKGAILGLCVGTVTMAIVGCFLNAYVLLPTYAQAFEGAWHGFLVMGFFTAAVAFPIFFFYGREKGNHPILIGMAVEIVILAAAVILMNVLHLFDGESLAGLIGMGTAVNPAITGIWSFVLLAVLPFNLLKGAIVSLITVLIYKRIHVIMKQAGDSGKVTGKAKSV</sequence>
<dbReference type="InterPro" id="IPR025720">
    <property type="entry name" value="RibU"/>
</dbReference>
<name>A0AAP4BE71_9FIRM</name>
<evidence type="ECO:0000256" key="1">
    <source>
        <dbReference type="ARBA" id="ARBA00004651"/>
    </source>
</evidence>
<comment type="similarity">
    <text evidence="2">Belongs to the prokaryotic riboflavin transporter (P-RFT) (TC 2.A.87) family.</text>
</comment>
<evidence type="ECO:0000256" key="3">
    <source>
        <dbReference type="ARBA" id="ARBA00022448"/>
    </source>
</evidence>
<gene>
    <name evidence="9" type="ORF">QJ036_10210</name>
</gene>
<evidence type="ECO:0000313" key="9">
    <source>
        <dbReference type="EMBL" id="MDI9242839.1"/>
    </source>
</evidence>
<dbReference type="InterPro" id="IPR024529">
    <property type="entry name" value="ECF_trnsprt_substrate-spec"/>
</dbReference>
<proteinExistence type="inferred from homology"/>
<dbReference type="GO" id="GO:0032217">
    <property type="term" value="F:riboflavin transmembrane transporter activity"/>
    <property type="evidence" value="ECO:0007669"/>
    <property type="project" value="InterPro"/>
</dbReference>
<dbReference type="GO" id="GO:0005886">
    <property type="term" value="C:plasma membrane"/>
    <property type="evidence" value="ECO:0007669"/>
    <property type="project" value="UniProtKB-SubCell"/>
</dbReference>
<feature type="transmembrane region" description="Helical" evidence="8">
    <location>
        <begin position="85"/>
        <end position="103"/>
    </location>
</feature>
<evidence type="ECO:0000256" key="7">
    <source>
        <dbReference type="ARBA" id="ARBA00023136"/>
    </source>
</evidence>
<feature type="transmembrane region" description="Helical" evidence="8">
    <location>
        <begin position="110"/>
        <end position="133"/>
    </location>
</feature>
<dbReference type="Proteomes" id="UP001300383">
    <property type="component" value="Unassembled WGS sequence"/>
</dbReference>
<evidence type="ECO:0000256" key="8">
    <source>
        <dbReference type="SAM" id="Phobius"/>
    </source>
</evidence>
<protein>
    <submittedName>
        <fullName evidence="9">ECF transporter S component</fullName>
    </submittedName>
</protein>
<evidence type="ECO:0000256" key="4">
    <source>
        <dbReference type="ARBA" id="ARBA00022475"/>
    </source>
</evidence>
<dbReference type="RefSeq" id="WP_283231281.1">
    <property type="nucleotide sequence ID" value="NZ_JASGBQ010000019.1"/>
</dbReference>
<evidence type="ECO:0000256" key="6">
    <source>
        <dbReference type="ARBA" id="ARBA00022989"/>
    </source>
</evidence>
<keyword evidence="4" id="KW-1003">Cell membrane</keyword>
<keyword evidence="3" id="KW-0813">Transport</keyword>
<reference evidence="9 10" key="1">
    <citation type="submission" date="2023-05" db="EMBL/GenBank/DDBJ databases">
        <title>[ruminococcus] sp. nov., isolated from a pig farm feces dump.</title>
        <authorList>
            <person name="Chang Y.-H."/>
        </authorList>
    </citation>
    <scope>NUCLEOTIDE SEQUENCE [LARGE SCALE GENOMIC DNA]</scope>
    <source>
        <strain evidence="9 10">YH-rum2234</strain>
    </source>
</reference>
<dbReference type="PANTHER" id="PTHR38438:SF1">
    <property type="entry name" value="RIBOFLAVIN TRANSPORTER RIBU"/>
    <property type="match status" value="1"/>
</dbReference>
<evidence type="ECO:0000313" key="10">
    <source>
        <dbReference type="Proteomes" id="UP001300383"/>
    </source>
</evidence>
<keyword evidence="6 8" id="KW-1133">Transmembrane helix</keyword>
<keyword evidence="7 8" id="KW-0472">Membrane</keyword>
<keyword evidence="10" id="KW-1185">Reference proteome</keyword>
<dbReference type="EMBL" id="JASGBQ010000019">
    <property type="protein sequence ID" value="MDI9242839.1"/>
    <property type="molecule type" value="Genomic_DNA"/>
</dbReference>
<dbReference type="Pfam" id="PF12822">
    <property type="entry name" value="ECF_trnsprt"/>
    <property type="match status" value="1"/>
</dbReference>
<feature type="transmembrane region" description="Helical" evidence="8">
    <location>
        <begin position="145"/>
        <end position="167"/>
    </location>
</feature>
<feature type="transmembrane region" description="Helical" evidence="8">
    <location>
        <begin position="176"/>
        <end position="200"/>
    </location>
</feature>
<feature type="transmembrane region" description="Helical" evidence="8">
    <location>
        <begin position="12"/>
        <end position="34"/>
    </location>
</feature>